<protein>
    <submittedName>
        <fullName evidence="2">Uncharacterized protein</fullName>
    </submittedName>
</protein>
<organism evidence="2 3">
    <name type="scientific">Erwinia piriflorinigrans CFBP 5888</name>
    <dbReference type="NCBI Taxonomy" id="1161919"/>
    <lineage>
        <taxon>Bacteria</taxon>
        <taxon>Pseudomonadati</taxon>
        <taxon>Pseudomonadota</taxon>
        <taxon>Gammaproteobacteria</taxon>
        <taxon>Enterobacterales</taxon>
        <taxon>Erwiniaceae</taxon>
        <taxon>Erwinia</taxon>
    </lineage>
</organism>
<comment type="caution">
    <text evidence="2">The sequence shown here is derived from an EMBL/GenBank/DDBJ whole genome shotgun (WGS) entry which is preliminary data.</text>
</comment>
<accession>V5Z323</accession>
<dbReference type="Proteomes" id="UP000018217">
    <property type="component" value="Unassembled WGS sequence"/>
</dbReference>
<reference evidence="2 3" key="1">
    <citation type="journal article" date="2013" name="Syst. Appl. Microbiol.">
        <title>Phylogenetic position and virulence apparatus of the pear flower necrosis pathogen Erwinia piriflorinigrans CFBP 5888T as assessed by comparative genomics.</title>
        <authorList>
            <person name="Smits T.H."/>
            <person name="Rezzonico F."/>
            <person name="Lopez M.M."/>
            <person name="Blom J."/>
            <person name="Goesmann A."/>
            <person name="Frey J.E."/>
            <person name="Duffy B."/>
        </authorList>
    </citation>
    <scope>NUCLEOTIDE SEQUENCE [LARGE SCALE GENOMIC DNA]</scope>
    <source>
        <strain evidence="3">CFBP5888</strain>
    </source>
</reference>
<dbReference type="STRING" id="1161919.EPIR_0320"/>
<name>V5Z323_9GAMM</name>
<feature type="region of interest" description="Disordered" evidence="1">
    <location>
        <begin position="1"/>
        <end position="32"/>
    </location>
</feature>
<evidence type="ECO:0000313" key="3">
    <source>
        <dbReference type="Proteomes" id="UP000018217"/>
    </source>
</evidence>
<keyword evidence="3" id="KW-1185">Reference proteome</keyword>
<evidence type="ECO:0000256" key="1">
    <source>
        <dbReference type="SAM" id="MobiDB-lite"/>
    </source>
</evidence>
<evidence type="ECO:0000313" key="2">
    <source>
        <dbReference type="EMBL" id="CCG85685.1"/>
    </source>
</evidence>
<dbReference type="AlphaFoldDB" id="V5Z323"/>
<dbReference type="EMBL" id="CAHS01000005">
    <property type="protein sequence ID" value="CCG85685.1"/>
    <property type="molecule type" value="Genomic_DNA"/>
</dbReference>
<gene>
    <name evidence="2" type="ORF">EPIR_0320</name>
</gene>
<proteinExistence type="predicted"/>
<sequence>MHFIRVESVGYHAERRKGPSDESPTGHQPLSA</sequence>
<feature type="compositionally biased region" description="Polar residues" evidence="1">
    <location>
        <begin position="22"/>
        <end position="32"/>
    </location>
</feature>